<dbReference type="PANTHER" id="PTHR37478">
    <property type="match status" value="1"/>
</dbReference>
<dbReference type="AlphaFoldDB" id="A0A0W8G116"/>
<name>A0A0W8G116_9ZZZZ</name>
<dbReference type="SUPFAM" id="SSF88659">
    <property type="entry name" value="Sigma3 and sigma4 domains of RNA polymerase sigma factors"/>
    <property type="match status" value="1"/>
</dbReference>
<organism evidence="2">
    <name type="scientific">hydrocarbon metagenome</name>
    <dbReference type="NCBI Taxonomy" id="938273"/>
    <lineage>
        <taxon>unclassified sequences</taxon>
        <taxon>metagenomes</taxon>
        <taxon>ecological metagenomes</taxon>
    </lineage>
</organism>
<comment type="similarity">
    <text evidence="1">Belongs to the UPF0251 family.</text>
</comment>
<dbReference type="PANTHER" id="PTHR37478:SF2">
    <property type="entry name" value="UPF0251 PROTEIN TK0562"/>
    <property type="match status" value="1"/>
</dbReference>
<dbReference type="InterPro" id="IPR002852">
    <property type="entry name" value="UPF0251"/>
</dbReference>
<reference evidence="2" key="1">
    <citation type="journal article" date="2015" name="Proc. Natl. Acad. Sci. U.S.A.">
        <title>Networks of energetic and metabolic interactions define dynamics in microbial communities.</title>
        <authorList>
            <person name="Embree M."/>
            <person name="Liu J.K."/>
            <person name="Al-Bassam M.M."/>
            <person name="Zengler K."/>
        </authorList>
    </citation>
    <scope>NUCLEOTIDE SEQUENCE</scope>
</reference>
<protein>
    <submittedName>
        <fullName evidence="2">Uncharacterized protein</fullName>
    </submittedName>
</protein>
<dbReference type="InterPro" id="IPR013324">
    <property type="entry name" value="RNA_pol_sigma_r3/r4-like"/>
</dbReference>
<dbReference type="Pfam" id="PF02001">
    <property type="entry name" value="DUF134"/>
    <property type="match status" value="1"/>
</dbReference>
<dbReference type="HAMAP" id="MF_00674">
    <property type="entry name" value="UPF0251"/>
    <property type="match status" value="1"/>
</dbReference>
<dbReference type="EMBL" id="LNQE01000402">
    <property type="protein sequence ID" value="KUG26805.1"/>
    <property type="molecule type" value="Genomic_DNA"/>
</dbReference>
<evidence type="ECO:0000313" key="2">
    <source>
        <dbReference type="EMBL" id="KUG26805.1"/>
    </source>
</evidence>
<evidence type="ECO:0000256" key="1">
    <source>
        <dbReference type="ARBA" id="ARBA00009350"/>
    </source>
</evidence>
<accession>A0A0W8G116</accession>
<dbReference type="Gene3D" id="1.10.10.10">
    <property type="entry name" value="Winged helix-like DNA-binding domain superfamily/Winged helix DNA-binding domain"/>
    <property type="match status" value="1"/>
</dbReference>
<sequence length="90" mass="10351">MPRPCKHRRTRCNPGSNYFKPRGIPMHDLEEVVLERDELEAVKLADYDGLKHEEGAEKMNVSRATFGRILEKGRYKIAESIIKGKAIKIN</sequence>
<comment type="caution">
    <text evidence="2">The sequence shown here is derived from an EMBL/GenBank/DDBJ whole genome shotgun (WGS) entry which is preliminary data.</text>
</comment>
<gene>
    <name evidence="2" type="ORF">ASZ90_003348</name>
</gene>
<dbReference type="InterPro" id="IPR036388">
    <property type="entry name" value="WH-like_DNA-bd_sf"/>
</dbReference>
<proteinExistence type="inferred from homology"/>